<dbReference type="PANTHER" id="PTHR42198">
    <property type="entry name" value="INTEGRAL MEMBRANE PROTEIN"/>
    <property type="match status" value="1"/>
</dbReference>
<evidence type="ECO:0000313" key="8">
    <source>
        <dbReference type="Proteomes" id="UP001596398"/>
    </source>
</evidence>
<evidence type="ECO:0000256" key="6">
    <source>
        <dbReference type="SAM" id="Phobius"/>
    </source>
</evidence>
<gene>
    <name evidence="7" type="ORF">ACFQJ4_02100</name>
</gene>
<dbReference type="GeneID" id="79265765"/>
<feature type="coiled-coil region" evidence="5">
    <location>
        <begin position="163"/>
        <end position="190"/>
    </location>
</feature>
<dbReference type="Proteomes" id="UP001596398">
    <property type="component" value="Unassembled WGS sequence"/>
</dbReference>
<dbReference type="GO" id="GO:0016020">
    <property type="term" value="C:membrane"/>
    <property type="evidence" value="ECO:0007669"/>
    <property type="project" value="UniProtKB-SubCell"/>
</dbReference>
<feature type="transmembrane region" description="Helical" evidence="6">
    <location>
        <begin position="214"/>
        <end position="234"/>
    </location>
</feature>
<sequence>MARTAEKVEDLVREDPSLRDSLEFLLERDGAVTWGEASGELSSGQWGRLIEKGILADAGEGFELADPEGVREGLSSDGDADVEEIDDDSSWSTYDKLAGLGALGMFAGYSIGPVRNAIGGTLDVVLGPIDAALPFYGVILVLATVTGLYSTLLQANLMDTEKMGKYQQRMKDMQERRKAAQERGDDEELDRIQEEQMEAMGDNLGMFKEQFRPMVWIMLLTIPVFLWMYWMILSPEQAVTPQTVTLPLIGTREWTAGVLGPLQAWILWYFLCSMSFNQLLRKSLNIQTTPSAS</sequence>
<evidence type="ECO:0000256" key="2">
    <source>
        <dbReference type="ARBA" id="ARBA00022692"/>
    </source>
</evidence>
<evidence type="ECO:0000256" key="1">
    <source>
        <dbReference type="ARBA" id="ARBA00004141"/>
    </source>
</evidence>
<keyword evidence="2 6" id="KW-0812">Transmembrane</keyword>
<name>A0ABD5ZLH5_9EURY</name>
<feature type="transmembrane region" description="Helical" evidence="6">
    <location>
        <begin position="254"/>
        <end position="272"/>
    </location>
</feature>
<dbReference type="EMBL" id="JBHTAP010000001">
    <property type="protein sequence ID" value="MFC7234101.1"/>
    <property type="molecule type" value="Genomic_DNA"/>
</dbReference>
<dbReference type="InterPro" id="IPR038978">
    <property type="entry name" value="MJ0935"/>
</dbReference>
<reference evidence="7 8" key="1">
    <citation type="journal article" date="2019" name="Int. J. Syst. Evol. Microbiol.">
        <title>The Global Catalogue of Microorganisms (GCM) 10K type strain sequencing project: providing services to taxonomists for standard genome sequencing and annotation.</title>
        <authorList>
            <consortium name="The Broad Institute Genomics Platform"/>
            <consortium name="The Broad Institute Genome Sequencing Center for Infectious Disease"/>
            <person name="Wu L."/>
            <person name="Ma J."/>
        </authorList>
    </citation>
    <scope>NUCLEOTIDE SEQUENCE [LARGE SCALE GENOMIC DNA]</scope>
    <source>
        <strain evidence="7 8">DT85</strain>
    </source>
</reference>
<organism evidence="7 8">
    <name type="scientific">Halosegnis marinus</name>
    <dbReference type="NCBI Taxonomy" id="3034023"/>
    <lineage>
        <taxon>Archaea</taxon>
        <taxon>Methanobacteriati</taxon>
        <taxon>Methanobacteriota</taxon>
        <taxon>Stenosarchaea group</taxon>
        <taxon>Halobacteria</taxon>
        <taxon>Halobacteriales</taxon>
        <taxon>Natronomonadaceae</taxon>
        <taxon>Halosegnis</taxon>
    </lineage>
</organism>
<feature type="transmembrane region" description="Helical" evidence="6">
    <location>
        <begin position="133"/>
        <end position="153"/>
    </location>
</feature>
<comment type="subcellular location">
    <subcellularLocation>
        <location evidence="1">Membrane</location>
        <topology evidence="1">Multi-pass membrane protein</topology>
    </subcellularLocation>
</comment>
<dbReference type="AlphaFoldDB" id="A0ABD5ZLH5"/>
<evidence type="ECO:0000256" key="4">
    <source>
        <dbReference type="ARBA" id="ARBA00023136"/>
    </source>
</evidence>
<dbReference type="PANTHER" id="PTHR42198:SF1">
    <property type="entry name" value="INTEGRAL MEMBRANE PROTEIN"/>
    <property type="match status" value="1"/>
</dbReference>
<keyword evidence="8" id="KW-1185">Reference proteome</keyword>
<keyword evidence="4 6" id="KW-0472">Membrane</keyword>
<dbReference type="RefSeq" id="WP_276235099.1">
    <property type="nucleotide sequence ID" value="NZ_CP119802.1"/>
</dbReference>
<protein>
    <submittedName>
        <fullName evidence="7">DUF106 domain-containing protein</fullName>
    </submittedName>
</protein>
<dbReference type="InterPro" id="IPR002809">
    <property type="entry name" value="EMC3/TMCO1"/>
</dbReference>
<dbReference type="Pfam" id="PF01956">
    <property type="entry name" value="EMC3_TMCO1"/>
    <property type="match status" value="1"/>
</dbReference>
<evidence type="ECO:0000256" key="3">
    <source>
        <dbReference type="ARBA" id="ARBA00022989"/>
    </source>
</evidence>
<keyword evidence="5" id="KW-0175">Coiled coil</keyword>
<proteinExistence type="predicted"/>
<keyword evidence="3 6" id="KW-1133">Transmembrane helix</keyword>
<comment type="caution">
    <text evidence="7">The sequence shown here is derived from an EMBL/GenBank/DDBJ whole genome shotgun (WGS) entry which is preliminary data.</text>
</comment>
<evidence type="ECO:0000313" key="7">
    <source>
        <dbReference type="EMBL" id="MFC7234101.1"/>
    </source>
</evidence>
<accession>A0ABD5ZLH5</accession>
<evidence type="ECO:0000256" key="5">
    <source>
        <dbReference type="SAM" id="Coils"/>
    </source>
</evidence>
<dbReference type="SMART" id="SM01415">
    <property type="entry name" value="DUF106"/>
    <property type="match status" value="1"/>
</dbReference>